<keyword evidence="2" id="KW-0813">Transport</keyword>
<feature type="region of interest" description="Disordered" evidence="10">
    <location>
        <begin position="240"/>
        <end position="259"/>
    </location>
</feature>
<dbReference type="Proteomes" id="UP000500767">
    <property type="component" value="Chromosome"/>
</dbReference>
<dbReference type="SUPFAM" id="SSF52540">
    <property type="entry name" value="P-loop containing nucleoside triphosphate hydrolases"/>
    <property type="match status" value="2"/>
</dbReference>
<dbReference type="GO" id="GO:0005524">
    <property type="term" value="F:ATP binding"/>
    <property type="evidence" value="ECO:0007669"/>
    <property type="project" value="UniProtKB-KW"/>
</dbReference>
<dbReference type="PROSITE" id="PS00211">
    <property type="entry name" value="ABC_TRANSPORTER_1"/>
    <property type="match status" value="1"/>
</dbReference>
<dbReference type="PANTHER" id="PTHR43790">
    <property type="entry name" value="CARBOHYDRATE TRANSPORT ATP-BINDING PROTEIN MG119-RELATED"/>
    <property type="match status" value="1"/>
</dbReference>
<protein>
    <submittedName>
        <fullName evidence="12">Sugar ABC transporter ATP-binding protein</fullName>
    </submittedName>
</protein>
<evidence type="ECO:0000259" key="11">
    <source>
        <dbReference type="PROSITE" id="PS50893"/>
    </source>
</evidence>
<dbReference type="InterPro" id="IPR003593">
    <property type="entry name" value="AAA+_ATPase"/>
</dbReference>
<proteinExistence type="predicted"/>
<dbReference type="InterPro" id="IPR027417">
    <property type="entry name" value="P-loop_NTPase"/>
</dbReference>
<dbReference type="CDD" id="cd03216">
    <property type="entry name" value="ABC_Carb_Monos_I"/>
    <property type="match status" value="1"/>
</dbReference>
<feature type="domain" description="ABC transporter" evidence="11">
    <location>
        <begin position="259"/>
        <end position="501"/>
    </location>
</feature>
<dbReference type="EMBL" id="CP053708">
    <property type="protein sequence ID" value="QKE90191.1"/>
    <property type="molecule type" value="Genomic_DNA"/>
</dbReference>
<evidence type="ECO:0000256" key="3">
    <source>
        <dbReference type="ARBA" id="ARBA00022475"/>
    </source>
</evidence>
<evidence type="ECO:0000256" key="5">
    <source>
        <dbReference type="ARBA" id="ARBA00022737"/>
    </source>
</evidence>
<comment type="subcellular location">
    <subcellularLocation>
        <location evidence="1">Cell membrane</location>
        <topology evidence="1">Peripheral membrane protein</topology>
    </subcellularLocation>
</comment>
<evidence type="ECO:0000256" key="8">
    <source>
        <dbReference type="ARBA" id="ARBA00022967"/>
    </source>
</evidence>
<dbReference type="InterPro" id="IPR003439">
    <property type="entry name" value="ABC_transporter-like_ATP-bd"/>
</dbReference>
<evidence type="ECO:0000313" key="13">
    <source>
        <dbReference type="Proteomes" id="UP000500767"/>
    </source>
</evidence>
<name>A0A6M8HPI3_9PROT</name>
<dbReference type="PANTHER" id="PTHR43790:SF9">
    <property type="entry name" value="GALACTOFURANOSE TRANSPORTER ATP-BINDING PROTEIN YTFR"/>
    <property type="match status" value="1"/>
</dbReference>
<keyword evidence="9" id="KW-0472">Membrane</keyword>
<dbReference type="GO" id="GO:0016887">
    <property type="term" value="F:ATP hydrolysis activity"/>
    <property type="evidence" value="ECO:0007669"/>
    <property type="project" value="InterPro"/>
</dbReference>
<dbReference type="GO" id="GO:0005886">
    <property type="term" value="C:plasma membrane"/>
    <property type="evidence" value="ECO:0007669"/>
    <property type="project" value="UniProtKB-SubCell"/>
</dbReference>
<evidence type="ECO:0000313" key="12">
    <source>
        <dbReference type="EMBL" id="QKE90191.1"/>
    </source>
</evidence>
<dbReference type="Pfam" id="PF00005">
    <property type="entry name" value="ABC_tran"/>
    <property type="match status" value="2"/>
</dbReference>
<keyword evidence="4" id="KW-0762">Sugar transport</keyword>
<feature type="domain" description="ABC transporter" evidence="11">
    <location>
        <begin position="3"/>
        <end position="239"/>
    </location>
</feature>
<reference evidence="12 13" key="1">
    <citation type="journal article" date="2014" name="World J. Microbiol. Biotechnol.">
        <title>Biodiversity and physiological characteristics of Antarctic and Arctic lichens-associated bacteria.</title>
        <authorList>
            <person name="Lee Y.M."/>
            <person name="Kim E.H."/>
            <person name="Lee H.K."/>
            <person name="Hong S.G."/>
        </authorList>
    </citation>
    <scope>NUCLEOTIDE SEQUENCE [LARGE SCALE GENOMIC DNA]</scope>
    <source>
        <strain evidence="12 13">PAMC 26569</strain>
    </source>
</reference>
<dbReference type="Gene3D" id="3.40.50.300">
    <property type="entry name" value="P-loop containing nucleotide triphosphate hydrolases"/>
    <property type="match status" value="2"/>
</dbReference>
<keyword evidence="5" id="KW-0677">Repeat</keyword>
<evidence type="ECO:0000256" key="2">
    <source>
        <dbReference type="ARBA" id="ARBA00022448"/>
    </source>
</evidence>
<keyword evidence="8" id="KW-1278">Translocase</keyword>
<dbReference type="RefSeq" id="WP_171837085.1">
    <property type="nucleotide sequence ID" value="NZ_CP053708.1"/>
</dbReference>
<dbReference type="AlphaFoldDB" id="A0A6M8HPI3"/>
<dbReference type="FunFam" id="3.40.50.300:FF:000127">
    <property type="entry name" value="Ribose import ATP-binding protein RbsA"/>
    <property type="match status" value="1"/>
</dbReference>
<dbReference type="CDD" id="cd03215">
    <property type="entry name" value="ABC_Carb_Monos_II"/>
    <property type="match status" value="1"/>
</dbReference>
<evidence type="ECO:0000256" key="1">
    <source>
        <dbReference type="ARBA" id="ARBA00004202"/>
    </source>
</evidence>
<dbReference type="InterPro" id="IPR050107">
    <property type="entry name" value="ABC_carbohydrate_import_ATPase"/>
</dbReference>
<sequence length="513" mass="54762">MLLETRGLTKSFGAVRALRDVSFSLRTGEIHGLMGENGAGKSTLIKLLTGLNRPDSGSILLDDQPVTFDSPRAAQLAGVAAVYQEINLIPERSVADNLFLGREPRRFGVLVDRARMIDEARALLLRYHLDIDPRRTLRTLGLGLQQLVSIARVVSLGARAIILDEPTSALSAAEVDLLYSVVEQLRRDGIGLIYVSHRLSECYRLCDRLTVLRDGAVVASAATADLPRGQLVAAMLGREQSAGPGRTGGSEAGRKAGQAEAPALDVGALSWRNRVRDVSLTVGRGEIVGLAGLLGSGRTETFKAIYGAEKPDAGSVAVDGRRVARSRPSESIRRGLAFLSEDRRSEGVFAQLSVAENLTAAVLPRISRWGIISRRRRDALVARYVRELGIKTDGFDVPITSLSGGNQQKVLIARALCTDPRMVMLDDPTRGIDVGAKAEVHRVVRGLAAEGLGVLMTSSELEEVVELSDRLVVLDEGRVTGELETAGRDSDDVLALLAGGAAPAETPASGHAP</sequence>
<evidence type="ECO:0000256" key="7">
    <source>
        <dbReference type="ARBA" id="ARBA00022840"/>
    </source>
</evidence>
<gene>
    <name evidence="12" type="ORF">HN018_09170</name>
</gene>
<organism evidence="12 13">
    <name type="scientific">Lichenicola cladoniae</name>
    <dbReference type="NCBI Taxonomy" id="1484109"/>
    <lineage>
        <taxon>Bacteria</taxon>
        <taxon>Pseudomonadati</taxon>
        <taxon>Pseudomonadota</taxon>
        <taxon>Alphaproteobacteria</taxon>
        <taxon>Acetobacterales</taxon>
        <taxon>Acetobacteraceae</taxon>
        <taxon>Lichenicola</taxon>
    </lineage>
</organism>
<dbReference type="KEGG" id="lck:HN018_09170"/>
<keyword evidence="3" id="KW-1003">Cell membrane</keyword>
<accession>A0A6M8HPI3</accession>
<dbReference type="SMART" id="SM00382">
    <property type="entry name" value="AAA"/>
    <property type="match status" value="2"/>
</dbReference>
<keyword evidence="7 12" id="KW-0067">ATP-binding</keyword>
<keyword evidence="13" id="KW-1185">Reference proteome</keyword>
<evidence type="ECO:0000256" key="9">
    <source>
        <dbReference type="ARBA" id="ARBA00023136"/>
    </source>
</evidence>
<evidence type="ECO:0000256" key="10">
    <source>
        <dbReference type="SAM" id="MobiDB-lite"/>
    </source>
</evidence>
<dbReference type="InterPro" id="IPR017871">
    <property type="entry name" value="ABC_transporter-like_CS"/>
</dbReference>
<dbReference type="PROSITE" id="PS50893">
    <property type="entry name" value="ABC_TRANSPORTER_2"/>
    <property type="match status" value="2"/>
</dbReference>
<evidence type="ECO:0000256" key="6">
    <source>
        <dbReference type="ARBA" id="ARBA00022741"/>
    </source>
</evidence>
<keyword evidence="6" id="KW-0547">Nucleotide-binding</keyword>
<evidence type="ECO:0000256" key="4">
    <source>
        <dbReference type="ARBA" id="ARBA00022597"/>
    </source>
</evidence>